<keyword evidence="2" id="KW-0472">Membrane</keyword>
<feature type="transmembrane region" description="Helical" evidence="2">
    <location>
        <begin position="165"/>
        <end position="181"/>
    </location>
</feature>
<dbReference type="AlphaFoldDB" id="A0A427B492"/>
<dbReference type="PANTHER" id="PTHR45651:SF39">
    <property type="entry name" value="CYCLIC NUCLEOTIDE-GATED ION CHANNEL 18"/>
    <property type="match status" value="1"/>
</dbReference>
<evidence type="ECO:0000256" key="2">
    <source>
        <dbReference type="SAM" id="Phobius"/>
    </source>
</evidence>
<dbReference type="PANTHER" id="PTHR45651">
    <property type="entry name" value="CYCLIC NUCLEOTIDE-GATED ION CHANNEL 15-RELATED-RELATED"/>
    <property type="match status" value="1"/>
</dbReference>
<sequence length="182" mass="20718">MRAIGSTTSWVLPFRRRPAVPPPPSSVLLDLRRRPWQPRRILDPGGDAVLRWNRIFLVSCLVGLFVDPLYFYLLYIGGPACVRIDVGLGIIVTFFRTVADLFYLGHMLLKFRIAFVAPSSRVFGRGELVTDPHQIAMRYLKGDFVIDLIAMLPIPQVGVLLTRQFKFLLLVLFLCVFLPYAI</sequence>
<name>A0A427B492_ENSVE</name>
<gene>
    <name evidence="3" type="ORF">B296_00011477</name>
</gene>
<keyword evidence="1" id="KW-0813">Transport</keyword>
<feature type="transmembrane region" description="Helical" evidence="2">
    <location>
        <begin position="55"/>
        <end position="74"/>
    </location>
</feature>
<evidence type="ECO:0000256" key="1">
    <source>
        <dbReference type="ARBA" id="ARBA00023303"/>
    </source>
</evidence>
<keyword evidence="1" id="KW-0407">Ion channel</keyword>
<keyword evidence="1" id="KW-0406">Ion transport</keyword>
<dbReference type="GO" id="GO:0016020">
    <property type="term" value="C:membrane"/>
    <property type="evidence" value="ECO:0007669"/>
    <property type="project" value="UniProtKB-SubCell"/>
</dbReference>
<dbReference type="GO" id="GO:0034220">
    <property type="term" value="P:monoatomic ion transmembrane transport"/>
    <property type="evidence" value="ECO:0007669"/>
    <property type="project" value="UniProtKB-KW"/>
</dbReference>
<reference evidence="3 4" key="1">
    <citation type="journal article" date="2014" name="Agronomy (Basel)">
        <title>A Draft Genome Sequence for Ensete ventricosum, the Drought-Tolerant Tree Against Hunger.</title>
        <authorList>
            <person name="Harrison J."/>
            <person name="Moore K.A."/>
            <person name="Paszkiewicz K."/>
            <person name="Jones T."/>
            <person name="Grant M."/>
            <person name="Ambacheew D."/>
            <person name="Muzemil S."/>
            <person name="Studholme D.J."/>
        </authorList>
    </citation>
    <scope>NUCLEOTIDE SEQUENCE [LARGE SCALE GENOMIC DNA]</scope>
</reference>
<keyword evidence="2" id="KW-1133">Transmembrane helix</keyword>
<dbReference type="Proteomes" id="UP000287651">
    <property type="component" value="Unassembled WGS sequence"/>
</dbReference>
<evidence type="ECO:0000313" key="3">
    <source>
        <dbReference type="EMBL" id="RRT83280.1"/>
    </source>
</evidence>
<dbReference type="SUPFAM" id="SSF81324">
    <property type="entry name" value="Voltage-gated potassium channels"/>
    <property type="match status" value="1"/>
</dbReference>
<organism evidence="3 4">
    <name type="scientific">Ensete ventricosum</name>
    <name type="common">Abyssinian banana</name>
    <name type="synonym">Musa ensete</name>
    <dbReference type="NCBI Taxonomy" id="4639"/>
    <lineage>
        <taxon>Eukaryota</taxon>
        <taxon>Viridiplantae</taxon>
        <taxon>Streptophyta</taxon>
        <taxon>Embryophyta</taxon>
        <taxon>Tracheophyta</taxon>
        <taxon>Spermatophyta</taxon>
        <taxon>Magnoliopsida</taxon>
        <taxon>Liliopsida</taxon>
        <taxon>Zingiberales</taxon>
        <taxon>Musaceae</taxon>
        <taxon>Ensete</taxon>
    </lineage>
</organism>
<comment type="caution">
    <text evidence="3">The sequence shown here is derived from an EMBL/GenBank/DDBJ whole genome shotgun (WGS) entry which is preliminary data.</text>
</comment>
<protein>
    <recommendedName>
        <fullName evidence="5">Ion transport domain-containing protein</fullName>
    </recommendedName>
</protein>
<feature type="transmembrane region" description="Helical" evidence="2">
    <location>
        <begin position="86"/>
        <end position="104"/>
    </location>
</feature>
<evidence type="ECO:0008006" key="5">
    <source>
        <dbReference type="Google" id="ProtNLM"/>
    </source>
</evidence>
<accession>A0A427B492</accession>
<dbReference type="EMBL" id="AMZH03000526">
    <property type="protein sequence ID" value="RRT83280.1"/>
    <property type="molecule type" value="Genomic_DNA"/>
</dbReference>
<keyword evidence="2" id="KW-0812">Transmembrane</keyword>
<proteinExistence type="predicted"/>
<evidence type="ECO:0000313" key="4">
    <source>
        <dbReference type="Proteomes" id="UP000287651"/>
    </source>
</evidence>